<dbReference type="STRING" id="1420583.V473_18480"/>
<dbReference type="PANTHER" id="PTHR43355">
    <property type="entry name" value="FLAVIN REDUCTASE (NADPH)"/>
    <property type="match status" value="1"/>
</dbReference>
<dbReference type="InterPro" id="IPR051606">
    <property type="entry name" value="Polyketide_Oxido-like"/>
</dbReference>
<comment type="caution">
    <text evidence="2">The sequence shown here is derived from an EMBL/GenBank/DDBJ whole genome shotgun (WGS) entry which is preliminary data.</text>
</comment>
<organism evidence="2 3">
    <name type="scientific">Sphingobium cupriresistens LL01</name>
    <dbReference type="NCBI Taxonomy" id="1420583"/>
    <lineage>
        <taxon>Bacteria</taxon>
        <taxon>Pseudomonadati</taxon>
        <taxon>Pseudomonadota</taxon>
        <taxon>Alphaproteobacteria</taxon>
        <taxon>Sphingomonadales</taxon>
        <taxon>Sphingomonadaceae</taxon>
        <taxon>Sphingobium</taxon>
    </lineage>
</organism>
<gene>
    <name evidence="2" type="ORF">V473_18480</name>
</gene>
<dbReference type="Pfam" id="PF13460">
    <property type="entry name" value="NAD_binding_10"/>
    <property type="match status" value="1"/>
</dbReference>
<name>A0A0J7XMX4_9SPHN</name>
<evidence type="ECO:0000313" key="2">
    <source>
        <dbReference type="EMBL" id="KMS52984.1"/>
    </source>
</evidence>
<dbReference type="EMBL" id="JACT01000005">
    <property type="protein sequence ID" value="KMS52984.1"/>
    <property type="molecule type" value="Genomic_DNA"/>
</dbReference>
<evidence type="ECO:0000259" key="1">
    <source>
        <dbReference type="Pfam" id="PF13460"/>
    </source>
</evidence>
<proteinExistence type="predicted"/>
<reference evidence="2 3" key="1">
    <citation type="journal article" date="2015" name="G3 (Bethesda)">
        <title>Insights into Ongoing Evolution of the Hexachlorocyclohexane Catabolic Pathway from Comparative Genomics of Ten Sphingomonadaceae Strains.</title>
        <authorList>
            <person name="Pearce S.L."/>
            <person name="Oakeshott J.G."/>
            <person name="Pandey G."/>
        </authorList>
    </citation>
    <scope>NUCLEOTIDE SEQUENCE [LARGE SCALE GENOMIC DNA]</scope>
    <source>
        <strain evidence="2 3">LL01</strain>
    </source>
</reference>
<accession>A0A0J7XMX4</accession>
<dbReference type="SUPFAM" id="SSF51735">
    <property type="entry name" value="NAD(P)-binding Rossmann-fold domains"/>
    <property type="match status" value="1"/>
</dbReference>
<dbReference type="AlphaFoldDB" id="A0A0J7XMX4"/>
<dbReference type="RefSeq" id="WP_066607615.1">
    <property type="nucleotide sequence ID" value="NZ_KQ130436.1"/>
</dbReference>
<dbReference type="PATRIC" id="fig|1420583.3.peg.3492"/>
<dbReference type="InterPro" id="IPR036291">
    <property type="entry name" value="NAD(P)-bd_dom_sf"/>
</dbReference>
<dbReference type="Gene3D" id="3.40.50.720">
    <property type="entry name" value="NAD(P)-binding Rossmann-like Domain"/>
    <property type="match status" value="1"/>
</dbReference>
<dbReference type="InterPro" id="IPR016040">
    <property type="entry name" value="NAD(P)-bd_dom"/>
</dbReference>
<keyword evidence="3" id="KW-1185">Reference proteome</keyword>
<dbReference type="Proteomes" id="UP000052232">
    <property type="component" value="Unassembled WGS sequence"/>
</dbReference>
<dbReference type="GO" id="GO:0016646">
    <property type="term" value="F:oxidoreductase activity, acting on the CH-NH group of donors, NAD or NADP as acceptor"/>
    <property type="evidence" value="ECO:0007669"/>
    <property type="project" value="TreeGrafter"/>
</dbReference>
<dbReference type="PANTHER" id="PTHR43355:SF2">
    <property type="entry name" value="FLAVIN REDUCTASE (NADPH)"/>
    <property type="match status" value="1"/>
</dbReference>
<sequence length="218" mass="24263">MKIALTGATGYVGGQILAEALSRPDIVVTAFVRDPSKLPTHDRLRAIAWRIDEPDAFATALAGHDALIHAFHPGRDLDEADHEKNLSGHRMAIATAKKAGVWRFLAVGGAASLHTPDGLEYIDSPMWDHGFDEYLPAIRVTRALYYLLKPETELDWVVVAPSSLLRPSALTRQFRYGKDDLLYDADGISHISLEDYAYAMIEEAVDPKHHRERFTVGY</sequence>
<feature type="domain" description="NAD(P)-binding" evidence="1">
    <location>
        <begin position="7"/>
        <end position="202"/>
    </location>
</feature>
<protein>
    <submittedName>
        <fullName evidence="2">3-beta hydroxysteroid dehydrogenase</fullName>
    </submittedName>
</protein>
<evidence type="ECO:0000313" key="3">
    <source>
        <dbReference type="Proteomes" id="UP000052232"/>
    </source>
</evidence>